<feature type="domain" description="Phytase-like" evidence="3">
    <location>
        <begin position="181"/>
        <end position="392"/>
    </location>
</feature>
<evidence type="ECO:0000313" key="5">
    <source>
        <dbReference type="Proteomes" id="UP000078237"/>
    </source>
</evidence>
<evidence type="ECO:0000256" key="2">
    <source>
        <dbReference type="SAM" id="SignalP"/>
    </source>
</evidence>
<organism evidence="4 5">
    <name type="scientific">Madurella mycetomatis</name>
    <dbReference type="NCBI Taxonomy" id="100816"/>
    <lineage>
        <taxon>Eukaryota</taxon>
        <taxon>Fungi</taxon>
        <taxon>Dikarya</taxon>
        <taxon>Ascomycota</taxon>
        <taxon>Pezizomycotina</taxon>
        <taxon>Sordariomycetes</taxon>
        <taxon>Sordariomycetidae</taxon>
        <taxon>Sordariales</taxon>
        <taxon>Sordariales incertae sedis</taxon>
        <taxon>Madurella</taxon>
    </lineage>
</organism>
<accession>A0A175WFZ5</accession>
<gene>
    <name evidence="4" type="ORF">MMYC01_201500</name>
</gene>
<dbReference type="PANTHER" id="PTHR37957">
    <property type="entry name" value="BLR7070 PROTEIN"/>
    <property type="match status" value="1"/>
</dbReference>
<dbReference type="STRING" id="100816.A0A175WFZ5"/>
<dbReference type="OrthoDB" id="425936at2759"/>
<feature type="region of interest" description="Disordered" evidence="1">
    <location>
        <begin position="247"/>
        <end position="266"/>
    </location>
</feature>
<comment type="caution">
    <text evidence="4">The sequence shown here is derived from an EMBL/GenBank/DDBJ whole genome shotgun (WGS) entry which is preliminary data.</text>
</comment>
<protein>
    <recommendedName>
        <fullName evidence="3">Phytase-like domain-containing protein</fullName>
    </recommendedName>
</protein>
<evidence type="ECO:0000256" key="1">
    <source>
        <dbReference type="SAM" id="MobiDB-lite"/>
    </source>
</evidence>
<dbReference type="Pfam" id="PF13449">
    <property type="entry name" value="Phytase-like"/>
    <property type="match status" value="1"/>
</dbReference>
<evidence type="ECO:0000313" key="4">
    <source>
        <dbReference type="EMBL" id="KXX81990.1"/>
    </source>
</evidence>
<dbReference type="AlphaFoldDB" id="A0A175WFZ5"/>
<evidence type="ECO:0000259" key="3">
    <source>
        <dbReference type="Pfam" id="PF13449"/>
    </source>
</evidence>
<dbReference type="InterPro" id="IPR027372">
    <property type="entry name" value="Phytase-like_dom"/>
</dbReference>
<feature type="signal peptide" evidence="2">
    <location>
        <begin position="1"/>
        <end position="20"/>
    </location>
</feature>
<reference evidence="4 5" key="1">
    <citation type="journal article" date="2016" name="Genome Announc.">
        <title>Genome Sequence of Madurella mycetomatis mm55, Isolated from a Human Mycetoma Case in Sudan.</title>
        <authorList>
            <person name="Smit S."/>
            <person name="Derks M.F."/>
            <person name="Bervoets S."/>
            <person name="Fahal A."/>
            <person name="van Leeuwen W."/>
            <person name="van Belkum A."/>
            <person name="van de Sande W.W."/>
        </authorList>
    </citation>
    <scope>NUCLEOTIDE SEQUENCE [LARGE SCALE GENOMIC DNA]</scope>
    <source>
        <strain evidence="5">mm55</strain>
    </source>
</reference>
<name>A0A175WFZ5_9PEZI</name>
<keyword evidence="5" id="KW-1185">Reference proteome</keyword>
<feature type="chain" id="PRO_5008043990" description="Phytase-like domain-containing protein" evidence="2">
    <location>
        <begin position="21"/>
        <end position="534"/>
    </location>
</feature>
<sequence>MVSPKKLLVLGFASVPIVTSIKLGAPGVASISCNGQVYTYGGLVGFGSLQSDARDQYGDTISIGSSMAIKDWKKTDKRYKGTMYGLPDRGWNTNGTQNSIPRIHVFDIFFEPVPDVTAAKPSGPNLEFYYKRTILLSGPDGKPLTGLDPDFAGGQTYPGFPTMPAATYPGDGFGGPGPGDKRISLDAEGLVVDGDSFWISDEYGPFIYHFSKDGKMLAAIQPPDALLPIRKGRVSYNSNTPRIYNQSYIPDPEDPDHGRQNNQGFEGLTMSADGRSLWVMLQSAAQQDGGGSSSTRRNARLLKYLKKQKSDKDDVEVTYEAEYVVPLPTFENAEGEKRVAAQSEILEISDTQLLVLARDSNAGRGQEDPLSRYRHVDIIDVSTATNIKGPEFDDIQNGNVTDGVDSDTLLAGIKPAELCPFIDYNINSELNKFMTAEGDVIHNGAPVNLGLLNEKWEALALVPVHTSGKGKSCGKSSDDYYLITLSDNDFITDNGFYNFGQTSYVDDSATVPFLHSQALVFQVTLPKTSKPFAR</sequence>
<dbReference type="EMBL" id="LCTW02000023">
    <property type="protein sequence ID" value="KXX81990.1"/>
    <property type="molecule type" value="Genomic_DNA"/>
</dbReference>
<dbReference type="PANTHER" id="PTHR37957:SF1">
    <property type="entry name" value="PHYTASE-LIKE DOMAIN-CONTAINING PROTEIN"/>
    <property type="match status" value="1"/>
</dbReference>
<dbReference type="Proteomes" id="UP000078237">
    <property type="component" value="Unassembled WGS sequence"/>
</dbReference>
<proteinExistence type="predicted"/>
<dbReference type="VEuPathDB" id="FungiDB:MMYC01_201500"/>
<keyword evidence="2" id="KW-0732">Signal</keyword>
<dbReference type="PROSITE" id="PS51257">
    <property type="entry name" value="PROKAR_LIPOPROTEIN"/>
    <property type="match status" value="1"/>
</dbReference>